<dbReference type="PROSITE" id="PS00027">
    <property type="entry name" value="HOMEOBOX_1"/>
    <property type="match status" value="1"/>
</dbReference>
<evidence type="ECO:0000256" key="4">
    <source>
        <dbReference type="ARBA" id="ARBA00023054"/>
    </source>
</evidence>
<dbReference type="GO" id="GO:0005634">
    <property type="term" value="C:nucleus"/>
    <property type="evidence" value="ECO:0007669"/>
    <property type="project" value="UniProtKB-SubCell"/>
</dbReference>
<dbReference type="EMBL" id="SSTD01009625">
    <property type="protein sequence ID" value="TYK14042.1"/>
    <property type="molecule type" value="Genomic_DNA"/>
</dbReference>
<feature type="region of interest" description="Disordered" evidence="12">
    <location>
        <begin position="1"/>
        <end position="31"/>
    </location>
</feature>
<dbReference type="InterPro" id="IPR057993">
    <property type="entry name" value="HD-Zip_IV_C"/>
</dbReference>
<dbReference type="PANTHER" id="PTHR45654:SF9">
    <property type="entry name" value="HOMEOBOX-LEUCINE ZIPPER PROTEIN HDG10-RELATED"/>
    <property type="match status" value="1"/>
</dbReference>
<dbReference type="GO" id="GO:0003677">
    <property type="term" value="F:DNA binding"/>
    <property type="evidence" value="ECO:0007669"/>
    <property type="project" value="UniProtKB-UniRule"/>
</dbReference>
<feature type="DNA-binding region" description="Homeobox" evidence="9">
    <location>
        <begin position="86"/>
        <end position="120"/>
    </location>
</feature>
<gene>
    <name evidence="15" type="ORF">E5676_scaffold363G00110</name>
</gene>
<dbReference type="Pfam" id="PF25797">
    <property type="entry name" value="PDF2_C"/>
    <property type="match status" value="1"/>
</dbReference>
<reference evidence="15 16" key="1">
    <citation type="submission" date="2019-08" db="EMBL/GenBank/DDBJ databases">
        <title>Draft genome sequences of two oriental melons (Cucumis melo L. var makuwa).</title>
        <authorList>
            <person name="Kwon S.-Y."/>
        </authorList>
    </citation>
    <scope>NUCLEOTIDE SEQUENCE [LARGE SCALE GENOMIC DNA]</scope>
    <source>
        <strain evidence="16">cv. Chang Bougi</strain>
        <tissue evidence="15">Leaf</tissue>
    </source>
</reference>
<evidence type="ECO:0000256" key="6">
    <source>
        <dbReference type="ARBA" id="ARBA00023155"/>
    </source>
</evidence>
<comment type="similarity">
    <text evidence="2">Belongs to the HD-ZIP homeobox family. Class IV subfamily.</text>
</comment>
<dbReference type="InterPro" id="IPR009057">
    <property type="entry name" value="Homeodomain-like_sf"/>
</dbReference>
<evidence type="ECO:0000256" key="2">
    <source>
        <dbReference type="ARBA" id="ARBA00006789"/>
    </source>
</evidence>
<dbReference type="InterPro" id="IPR002913">
    <property type="entry name" value="START_lipid-bd_dom"/>
</dbReference>
<feature type="domain" description="Homeobox" evidence="13">
    <location>
        <begin position="84"/>
        <end position="119"/>
    </location>
</feature>
<dbReference type="Gene3D" id="3.30.530.20">
    <property type="match status" value="1"/>
</dbReference>
<organism evidence="15 16">
    <name type="scientific">Cucumis melo var. makuwa</name>
    <name type="common">Oriental melon</name>
    <dbReference type="NCBI Taxonomy" id="1194695"/>
    <lineage>
        <taxon>Eukaryota</taxon>
        <taxon>Viridiplantae</taxon>
        <taxon>Streptophyta</taxon>
        <taxon>Embryophyta</taxon>
        <taxon>Tracheophyta</taxon>
        <taxon>Spermatophyta</taxon>
        <taxon>Magnoliopsida</taxon>
        <taxon>eudicotyledons</taxon>
        <taxon>Gunneridae</taxon>
        <taxon>Pentapetalae</taxon>
        <taxon>rosids</taxon>
        <taxon>fabids</taxon>
        <taxon>Cucurbitales</taxon>
        <taxon>Cucurbitaceae</taxon>
        <taxon>Benincaseae</taxon>
        <taxon>Cucumis</taxon>
    </lineage>
</organism>
<keyword evidence="5 9" id="KW-0238">DNA-binding</keyword>
<dbReference type="Pfam" id="PF00046">
    <property type="entry name" value="Homeodomain"/>
    <property type="match status" value="1"/>
</dbReference>
<dbReference type="SUPFAM" id="SSF55961">
    <property type="entry name" value="Bet v1-like"/>
    <property type="match status" value="2"/>
</dbReference>
<dbReference type="PANTHER" id="PTHR45654">
    <property type="entry name" value="HOMEOBOX-LEUCINE ZIPPER PROTEIN MERISTEM L1"/>
    <property type="match status" value="1"/>
</dbReference>
<dbReference type="AlphaFoldDB" id="A0A5D3CRN0"/>
<dbReference type="GO" id="GO:0000981">
    <property type="term" value="F:DNA-binding transcription factor activity, RNA polymerase II-specific"/>
    <property type="evidence" value="ECO:0007669"/>
    <property type="project" value="InterPro"/>
</dbReference>
<evidence type="ECO:0000259" key="14">
    <source>
        <dbReference type="PROSITE" id="PS50848"/>
    </source>
</evidence>
<keyword evidence="8 9" id="KW-0539">Nucleus</keyword>
<dbReference type="PROSITE" id="PS50071">
    <property type="entry name" value="HOMEOBOX_2"/>
    <property type="match status" value="1"/>
</dbReference>
<feature type="coiled-coil region" evidence="11">
    <location>
        <begin position="118"/>
        <end position="188"/>
    </location>
</feature>
<dbReference type="InterPro" id="IPR042160">
    <property type="entry name" value="HD-Zip_IV"/>
</dbReference>
<dbReference type="InterPro" id="IPR001356">
    <property type="entry name" value="HD"/>
</dbReference>
<dbReference type="SMART" id="SM00234">
    <property type="entry name" value="START"/>
    <property type="match status" value="1"/>
</dbReference>
<keyword evidence="7" id="KW-0804">Transcription</keyword>
<evidence type="ECO:0000259" key="13">
    <source>
        <dbReference type="PROSITE" id="PS50071"/>
    </source>
</evidence>
<evidence type="ECO:0000256" key="3">
    <source>
        <dbReference type="ARBA" id="ARBA00023015"/>
    </source>
</evidence>
<dbReference type="SMART" id="SM00389">
    <property type="entry name" value="HOX"/>
    <property type="match status" value="1"/>
</dbReference>
<evidence type="ECO:0000256" key="12">
    <source>
        <dbReference type="SAM" id="MobiDB-lite"/>
    </source>
</evidence>
<dbReference type="Pfam" id="PF01852">
    <property type="entry name" value="START"/>
    <property type="match status" value="1"/>
</dbReference>
<keyword evidence="3" id="KW-0805">Transcription regulation</keyword>
<feature type="domain" description="START" evidence="14">
    <location>
        <begin position="250"/>
        <end position="484"/>
    </location>
</feature>
<dbReference type="InterPro" id="IPR017970">
    <property type="entry name" value="Homeobox_CS"/>
</dbReference>
<evidence type="ECO:0000256" key="7">
    <source>
        <dbReference type="ARBA" id="ARBA00023163"/>
    </source>
</evidence>
<evidence type="ECO:0000256" key="5">
    <source>
        <dbReference type="ARBA" id="ARBA00023125"/>
    </source>
</evidence>
<comment type="caution">
    <text evidence="15">The sequence shown here is derived from an EMBL/GenBank/DDBJ whole genome shotgun (WGS) entry which is preliminary data.</text>
</comment>
<dbReference type="SUPFAM" id="SSF46689">
    <property type="entry name" value="Homeodomain-like"/>
    <property type="match status" value="1"/>
</dbReference>
<dbReference type="GO" id="GO:0008289">
    <property type="term" value="F:lipid binding"/>
    <property type="evidence" value="ECO:0007669"/>
    <property type="project" value="InterPro"/>
</dbReference>
<dbReference type="CDD" id="cd08875">
    <property type="entry name" value="START_ArGLABRA2_like"/>
    <property type="match status" value="1"/>
</dbReference>
<sequence>MDIMMDGRGGYGGGSPDEQEGSNDRKGKKTYHRHNPYQIQQLESCMLNLFKSFGHSLSAIRKFTRLTLLLTLTNEGLQGSWQCPHPDENQRRQLSRELGLETKQIKFWFQNKRTQTKAQNERADNSSLRTENEKIQCENLAIREALRNVICPSCGGPPFGEEERQRNLQKLRLENSHLKEEHEKVSNLLAKYIGKPISQLESLLPVLGSSLDLSPRSSLTQIVPSPAVDLISDPVILDGAATTYQSRGINDLENALMLETAATGLEELIRLLRIDEPLWMKTLNDGRYVLHRDSYEKIFPRPNHFKTSSARTESSKASGVVTMSAIQLVDCFLDADKWADLFSTIITNAETFHIIDPGMPGNRSGALQLMYQQMHIFSPLVSPRDFCFLRHCQQIEFGVWVIVDVSYEILKDCVTSARCWRLPSGCLIQEMPNGCSKVTWVEHVEVDDKTQTHRLYRDLVFNTLAYGADRWLFTLQRMCERLAYTFRDCAPNHELGGVLTSPEGRRSIMKLSHRMVKNFCGILSMSGKLDFPQLSEVNNSGVRISVRISSELGQPSGTVVSAATSLWLPLQPETIFNFFRDEKARVQWDVLSYGNPVHEIAHILTGVHPGNLISIIRPFIPTENNMLILQESCIDPLGSLVIYAPIDMPAMNIATSGQDPSEIPILPSGFVITGDGRTHSGIGASTSSTLGRPSGSLLTIAFQILVSSVSSSKQLNVESVATVNTLISATVQRIKVALNCSCLD</sequence>
<dbReference type="PROSITE" id="PS50848">
    <property type="entry name" value="START"/>
    <property type="match status" value="1"/>
</dbReference>
<evidence type="ECO:0000256" key="10">
    <source>
        <dbReference type="RuleBase" id="RU000682"/>
    </source>
</evidence>
<name>A0A5D3CRN0_CUCMM</name>
<keyword evidence="6 9" id="KW-0371">Homeobox</keyword>
<evidence type="ECO:0000256" key="8">
    <source>
        <dbReference type="ARBA" id="ARBA00023242"/>
    </source>
</evidence>
<protein>
    <submittedName>
        <fullName evidence="15">Homeobox-leucine zipper protein HDG11-like isoform X2</fullName>
    </submittedName>
</protein>
<evidence type="ECO:0000256" key="11">
    <source>
        <dbReference type="SAM" id="Coils"/>
    </source>
</evidence>
<evidence type="ECO:0000256" key="1">
    <source>
        <dbReference type="ARBA" id="ARBA00004123"/>
    </source>
</evidence>
<proteinExistence type="inferred from homology"/>
<evidence type="ECO:0000256" key="9">
    <source>
        <dbReference type="PROSITE-ProRule" id="PRU00108"/>
    </source>
</evidence>
<evidence type="ECO:0000313" key="16">
    <source>
        <dbReference type="Proteomes" id="UP000321947"/>
    </source>
</evidence>
<dbReference type="InterPro" id="IPR023393">
    <property type="entry name" value="START-like_dom_sf"/>
</dbReference>
<dbReference type="CDD" id="cd00086">
    <property type="entry name" value="homeodomain"/>
    <property type="match status" value="1"/>
</dbReference>
<keyword evidence="4 11" id="KW-0175">Coiled coil</keyword>
<dbReference type="Proteomes" id="UP000321947">
    <property type="component" value="Unassembled WGS sequence"/>
</dbReference>
<evidence type="ECO:0000313" key="15">
    <source>
        <dbReference type="EMBL" id="TYK14042.1"/>
    </source>
</evidence>
<comment type="subcellular location">
    <subcellularLocation>
        <location evidence="1 9 10">Nucleus</location>
    </subcellularLocation>
</comment>
<dbReference type="Gene3D" id="1.10.10.60">
    <property type="entry name" value="Homeodomain-like"/>
    <property type="match status" value="1"/>
</dbReference>
<accession>A0A5D3CRN0</accession>